<dbReference type="EMBL" id="JACHIA010000001">
    <property type="protein sequence ID" value="MBB6068962.1"/>
    <property type="molecule type" value="Genomic_DNA"/>
</dbReference>
<proteinExistence type="predicted"/>
<feature type="domain" description="Amidohydrolase-related" evidence="2">
    <location>
        <begin position="60"/>
        <end position="422"/>
    </location>
</feature>
<dbReference type="GO" id="GO:0050270">
    <property type="term" value="F:S-adenosylhomocysteine deaminase activity"/>
    <property type="evidence" value="ECO:0007669"/>
    <property type="project" value="UniProtKB-EC"/>
</dbReference>
<dbReference type="InterPro" id="IPR032466">
    <property type="entry name" value="Metal_Hydrolase"/>
</dbReference>
<dbReference type="SUPFAM" id="SSF51556">
    <property type="entry name" value="Metallo-dependent hydrolases"/>
    <property type="match status" value="1"/>
</dbReference>
<dbReference type="InterPro" id="IPR050287">
    <property type="entry name" value="MTA/SAH_deaminase"/>
</dbReference>
<keyword evidence="1 3" id="KW-0378">Hydrolase</keyword>
<protein>
    <submittedName>
        <fullName evidence="3">5-methylthioadenosine/S-adenosylhomocysteine deaminase</fullName>
        <ecNumber evidence="3">3.5.4.28</ecNumber>
        <ecNumber evidence="3">3.5.4.31</ecNumber>
    </submittedName>
</protein>
<dbReference type="Pfam" id="PF01979">
    <property type="entry name" value="Amidohydro_1"/>
    <property type="match status" value="1"/>
</dbReference>
<name>A0A841GNR6_9BACT</name>
<dbReference type="Gene3D" id="3.20.20.140">
    <property type="entry name" value="Metal-dependent hydrolases"/>
    <property type="match status" value="1"/>
</dbReference>
<dbReference type="EC" id="3.5.4.28" evidence="3"/>
<dbReference type="InterPro" id="IPR006680">
    <property type="entry name" value="Amidohydro-rel"/>
</dbReference>
<dbReference type="GO" id="GO:0090614">
    <property type="term" value="F:5'-methylthioadenosine deaminase activity"/>
    <property type="evidence" value="ECO:0007669"/>
    <property type="project" value="UniProtKB-EC"/>
</dbReference>
<evidence type="ECO:0000259" key="2">
    <source>
        <dbReference type="Pfam" id="PF01979"/>
    </source>
</evidence>
<reference evidence="3 4" key="1">
    <citation type="submission" date="2020-08" db="EMBL/GenBank/DDBJ databases">
        <title>Genomic Encyclopedia of Type Strains, Phase IV (KMG-IV): sequencing the most valuable type-strain genomes for metagenomic binning, comparative biology and taxonomic classification.</title>
        <authorList>
            <person name="Goeker M."/>
        </authorList>
    </citation>
    <scope>NUCLEOTIDE SEQUENCE [LARGE SCALE GENOMIC DNA]</scope>
    <source>
        <strain evidence="3 4">DSM 29007</strain>
    </source>
</reference>
<evidence type="ECO:0000313" key="4">
    <source>
        <dbReference type="Proteomes" id="UP000582837"/>
    </source>
</evidence>
<dbReference type="RefSeq" id="WP_170031538.1">
    <property type="nucleotide sequence ID" value="NZ_JABDTL010000001.1"/>
</dbReference>
<sequence>MPELPLTLYRAAWVLPACGDPIRDGAVLVGTDGLIAAVGPATAIEPPEGAVVDDLGMAALMPGLVNVHAHPELAMFRGALEDLNFRDWILRLVGAKRAALTDADFHAAARWTMVEALRSGITTLAATESSGASAAALCETGLRGVVFQEVFGPDPSQCAESMDGLREAIDCLRAFECDRVRIGISPHAPYTVSDDLFRAAGEYAVAEGLPMAVHAAESHIEHLLVQSGEGDFAPGLRARGIATPPRGRSTVEMLDRLGVLRARPLLIHCVLLDGDDIRRVADSGSAVAHCPVANARLGHGVAPYTEMRAAQVRVGLGTDSVGSNNRLDLMEEARIASILHRGRLGRSDIMPPADLLRLCTIDGAEALGMADTIGTLEPGKAADLCAVSLAAPHARPVHDPLAAVFHAARGTDVILTAVGGQVLYRDGRLMTMDPEPLDAAMTDAAARLREAMT</sequence>
<dbReference type="InterPro" id="IPR011059">
    <property type="entry name" value="Metal-dep_hydrolase_composite"/>
</dbReference>
<dbReference type="PANTHER" id="PTHR43794">
    <property type="entry name" value="AMINOHYDROLASE SSNA-RELATED"/>
    <property type="match status" value="1"/>
</dbReference>
<evidence type="ECO:0000313" key="3">
    <source>
        <dbReference type="EMBL" id="MBB6068962.1"/>
    </source>
</evidence>
<dbReference type="Gene3D" id="2.30.40.10">
    <property type="entry name" value="Urease, subunit C, domain 1"/>
    <property type="match status" value="1"/>
</dbReference>
<keyword evidence="4" id="KW-1185">Reference proteome</keyword>
<gene>
    <name evidence="3" type="ORF">HNQ61_000573</name>
</gene>
<dbReference type="PANTHER" id="PTHR43794:SF11">
    <property type="entry name" value="AMIDOHYDROLASE-RELATED DOMAIN-CONTAINING PROTEIN"/>
    <property type="match status" value="1"/>
</dbReference>
<dbReference type="Proteomes" id="UP000582837">
    <property type="component" value="Unassembled WGS sequence"/>
</dbReference>
<organism evidence="3 4">
    <name type="scientific">Longimicrobium terrae</name>
    <dbReference type="NCBI Taxonomy" id="1639882"/>
    <lineage>
        <taxon>Bacteria</taxon>
        <taxon>Pseudomonadati</taxon>
        <taxon>Gemmatimonadota</taxon>
        <taxon>Longimicrobiia</taxon>
        <taxon>Longimicrobiales</taxon>
        <taxon>Longimicrobiaceae</taxon>
        <taxon>Longimicrobium</taxon>
    </lineage>
</organism>
<accession>A0A841GNR6</accession>
<dbReference type="SUPFAM" id="SSF51338">
    <property type="entry name" value="Composite domain of metallo-dependent hydrolases"/>
    <property type="match status" value="1"/>
</dbReference>
<dbReference type="AlphaFoldDB" id="A0A841GNR6"/>
<evidence type="ECO:0000256" key="1">
    <source>
        <dbReference type="ARBA" id="ARBA00022801"/>
    </source>
</evidence>
<comment type="caution">
    <text evidence="3">The sequence shown here is derived from an EMBL/GenBank/DDBJ whole genome shotgun (WGS) entry which is preliminary data.</text>
</comment>
<dbReference type="EC" id="3.5.4.31" evidence="3"/>